<evidence type="ECO:0000256" key="4">
    <source>
        <dbReference type="ARBA" id="ARBA00022958"/>
    </source>
</evidence>
<keyword evidence="4" id="KW-0630">Potassium</keyword>
<dbReference type="Gene3D" id="3.30.70.1450">
    <property type="entry name" value="Regulator of K+ conductance, C-terminal domain"/>
    <property type="match status" value="2"/>
</dbReference>
<evidence type="ECO:0000256" key="3">
    <source>
        <dbReference type="ARBA" id="ARBA00022538"/>
    </source>
</evidence>
<evidence type="ECO:0000259" key="8">
    <source>
        <dbReference type="PROSITE" id="PS51202"/>
    </source>
</evidence>
<dbReference type="InterPro" id="IPR006037">
    <property type="entry name" value="RCK_C"/>
</dbReference>
<evidence type="ECO:0000259" key="7">
    <source>
        <dbReference type="PROSITE" id="PS51201"/>
    </source>
</evidence>
<feature type="domain" description="RCK N-terminal" evidence="7">
    <location>
        <begin position="1"/>
        <end position="119"/>
    </location>
</feature>
<name>A0A9Q4C3Y7_9EURY</name>
<dbReference type="PROSITE" id="PS51202">
    <property type="entry name" value="RCK_C"/>
    <property type="match status" value="2"/>
</dbReference>
<evidence type="ECO:0000313" key="10">
    <source>
        <dbReference type="Proteomes" id="UP001149411"/>
    </source>
</evidence>
<feature type="domain" description="RCK C-terminal" evidence="8">
    <location>
        <begin position="139"/>
        <end position="220"/>
    </location>
</feature>
<comment type="function">
    <text evidence="1">Part of a potassium transport system.</text>
</comment>
<reference evidence="9" key="1">
    <citation type="submission" date="2022-09" db="EMBL/GenBank/DDBJ databases">
        <title>Haloadaptaus new haloarchaeum isolated from saline soil.</title>
        <authorList>
            <person name="Duran-Viseras A."/>
            <person name="Sanchez-Porro C."/>
            <person name="Ventosa A."/>
        </authorList>
    </citation>
    <scope>NUCLEOTIDE SEQUENCE</scope>
    <source>
        <strain evidence="9">F3-133</strain>
    </source>
</reference>
<comment type="caution">
    <text evidence="9">The sequence shown here is derived from an EMBL/GenBank/DDBJ whole genome shotgun (WGS) entry which is preliminary data.</text>
</comment>
<dbReference type="AlphaFoldDB" id="A0A9Q4C3Y7"/>
<evidence type="ECO:0000256" key="2">
    <source>
        <dbReference type="ARBA" id="ARBA00022448"/>
    </source>
</evidence>
<dbReference type="InterPro" id="IPR036291">
    <property type="entry name" value="NAD(P)-bd_dom_sf"/>
</dbReference>
<keyword evidence="2" id="KW-0813">Transport</keyword>
<dbReference type="PROSITE" id="PS51201">
    <property type="entry name" value="RCK_N"/>
    <property type="match status" value="2"/>
</dbReference>
<dbReference type="PANTHER" id="PTHR43833:SF5">
    <property type="entry name" value="TRK SYSTEM POTASSIUM UPTAKE PROTEIN TRKA"/>
    <property type="match status" value="1"/>
</dbReference>
<dbReference type="Proteomes" id="UP001149411">
    <property type="component" value="Unassembled WGS sequence"/>
</dbReference>
<evidence type="ECO:0000256" key="1">
    <source>
        <dbReference type="ARBA" id="ARBA00003660"/>
    </source>
</evidence>
<dbReference type="InterPro" id="IPR050721">
    <property type="entry name" value="Trk_Ktr_HKT_K-transport"/>
</dbReference>
<keyword evidence="6" id="KW-0406">Ion transport</keyword>
<protein>
    <submittedName>
        <fullName evidence="9">Trk system potassium transporter TrkA</fullName>
    </submittedName>
</protein>
<dbReference type="PRINTS" id="PR00335">
    <property type="entry name" value="KUPTAKETRKA"/>
</dbReference>
<proteinExistence type="predicted"/>
<dbReference type="InterPro" id="IPR036721">
    <property type="entry name" value="RCK_C_sf"/>
</dbReference>
<evidence type="ECO:0000313" key="9">
    <source>
        <dbReference type="EMBL" id="MCX2818545.1"/>
    </source>
</evidence>
<dbReference type="GO" id="GO:0005886">
    <property type="term" value="C:plasma membrane"/>
    <property type="evidence" value="ECO:0007669"/>
    <property type="project" value="InterPro"/>
</dbReference>
<evidence type="ECO:0000256" key="6">
    <source>
        <dbReference type="ARBA" id="ARBA00023065"/>
    </source>
</evidence>
<feature type="domain" description="RCK N-terminal" evidence="7">
    <location>
        <begin position="227"/>
        <end position="344"/>
    </location>
</feature>
<dbReference type="GO" id="GO:0015079">
    <property type="term" value="F:potassium ion transmembrane transporter activity"/>
    <property type="evidence" value="ECO:0007669"/>
    <property type="project" value="InterPro"/>
</dbReference>
<keyword evidence="3" id="KW-0633">Potassium transport</keyword>
<dbReference type="InterPro" id="IPR006036">
    <property type="entry name" value="K_uptake_TrkA"/>
</dbReference>
<dbReference type="Pfam" id="PF02080">
    <property type="entry name" value="TrkA_C"/>
    <property type="match status" value="2"/>
</dbReference>
<dbReference type="Pfam" id="PF02254">
    <property type="entry name" value="TrkA_N"/>
    <property type="match status" value="2"/>
</dbReference>
<dbReference type="Gene3D" id="3.40.50.720">
    <property type="entry name" value="NAD(P)-binding Rossmann-like Domain"/>
    <property type="match status" value="2"/>
</dbReference>
<dbReference type="InterPro" id="IPR003148">
    <property type="entry name" value="RCK_N"/>
</dbReference>
<organism evidence="9 10">
    <name type="scientific">Halorutilus salinus</name>
    <dbReference type="NCBI Taxonomy" id="2487751"/>
    <lineage>
        <taxon>Archaea</taxon>
        <taxon>Methanobacteriati</taxon>
        <taxon>Methanobacteriota</taxon>
        <taxon>Stenosarchaea group</taxon>
        <taxon>Halobacteria</taxon>
        <taxon>Halorutilales</taxon>
        <taxon>Halorutilaceae</taxon>
        <taxon>Halorutilus</taxon>
    </lineage>
</organism>
<accession>A0A9Q4C3Y7</accession>
<sequence length="445" mass="47080">MKILIVGAGQVGTDIASSLGENHEITVVDEDAERVEEVTYNIDALAVEGDGTSMEVLREAGVDEADIVIGTTDSDETNLAVCGSAKTAGDPFTVGRVKKRKFLETWEPSPGAFGVDLMVASNVLTAEKIARLVVTPAAHDVDVFSEGTVQMAEFEVGDDSPVAGETVAEADRFDSLTFAAVLRNGDVVIPSGSTRIETGDRVVVIGSPESVHSFAVDVAPSGTPDKDADIVVFGGGEIGEVVASLLQDRGFKPRLVESEGGRARELAEELPETVVMESDATDRDFLERERIGDADIAVSALDSDEKNLLSALIAGRMGVERSIVVTENTEYTELFETVGVDVAVNPRQEVAEEITRLTQKNRTVGLALVGSEQAEVVEVEIDGESVFAGRTIHEADGDLPGGVVVGAVSRGVEFVPPRGGTTIHEGDHVVLFVEAEVHDEVLEKV</sequence>
<evidence type="ECO:0000256" key="5">
    <source>
        <dbReference type="ARBA" id="ARBA00023027"/>
    </source>
</evidence>
<keyword evidence="10" id="KW-1185">Reference proteome</keyword>
<keyword evidence="5" id="KW-0520">NAD</keyword>
<dbReference type="SUPFAM" id="SSF51735">
    <property type="entry name" value="NAD(P)-binding Rossmann-fold domains"/>
    <property type="match status" value="2"/>
</dbReference>
<feature type="domain" description="RCK C-terminal" evidence="8">
    <location>
        <begin position="364"/>
        <end position="445"/>
    </location>
</feature>
<dbReference type="SUPFAM" id="SSF116726">
    <property type="entry name" value="TrkA C-terminal domain-like"/>
    <property type="match status" value="2"/>
</dbReference>
<dbReference type="EMBL" id="RKLV01000003">
    <property type="protein sequence ID" value="MCX2818545.1"/>
    <property type="molecule type" value="Genomic_DNA"/>
</dbReference>
<dbReference type="NCBIfam" id="NF007039">
    <property type="entry name" value="PRK09496.3-2"/>
    <property type="match status" value="1"/>
</dbReference>
<gene>
    <name evidence="9" type="primary">trkA</name>
    <name evidence="9" type="ORF">EGH25_04150</name>
</gene>
<dbReference type="NCBIfam" id="NF007034">
    <property type="entry name" value="PRK09496.2-1"/>
    <property type="match status" value="1"/>
</dbReference>
<dbReference type="PANTHER" id="PTHR43833">
    <property type="entry name" value="POTASSIUM CHANNEL PROTEIN 2-RELATED-RELATED"/>
    <property type="match status" value="1"/>
</dbReference>